<evidence type="ECO:0000313" key="4">
    <source>
        <dbReference type="Proteomes" id="UP000190037"/>
    </source>
</evidence>
<organism evidence="3 4">
    <name type="scientific">Embleya scabrispora</name>
    <dbReference type="NCBI Taxonomy" id="159449"/>
    <lineage>
        <taxon>Bacteria</taxon>
        <taxon>Bacillati</taxon>
        <taxon>Actinomycetota</taxon>
        <taxon>Actinomycetes</taxon>
        <taxon>Kitasatosporales</taxon>
        <taxon>Streptomycetaceae</taxon>
        <taxon>Embleya</taxon>
    </lineage>
</organism>
<feature type="transmembrane region" description="Helical" evidence="1">
    <location>
        <begin position="54"/>
        <end position="71"/>
    </location>
</feature>
<reference evidence="3 4" key="1">
    <citation type="submission" date="2017-03" db="EMBL/GenBank/DDBJ databases">
        <title>Draft genome sequence of Streptomyces scabrisporus NF3, endophyte isolated from Amphipterygium adstringens.</title>
        <authorList>
            <person name="Vazquez M."/>
            <person name="Ceapa C.D."/>
            <person name="Rodriguez Luna D."/>
            <person name="Sanchez Esquivel S."/>
        </authorList>
    </citation>
    <scope>NUCLEOTIDE SEQUENCE [LARGE SCALE GENOMIC DNA]</scope>
    <source>
        <strain evidence="3 4">NF3</strain>
    </source>
</reference>
<evidence type="ECO:0000259" key="2">
    <source>
        <dbReference type="Pfam" id="PF10756"/>
    </source>
</evidence>
<name>A0A1T3NTN2_9ACTN</name>
<dbReference type="Proteomes" id="UP000190037">
    <property type="component" value="Unassembled WGS sequence"/>
</dbReference>
<keyword evidence="1" id="KW-0472">Membrane</keyword>
<dbReference type="InterPro" id="IPR019692">
    <property type="entry name" value="CFP-6_PH"/>
</dbReference>
<sequence>MSEPTPVDPPLPRTWYARRSRLITGVLGAIILVGLCVLAVMLPEKGGWGCGSRMGVAATGVLGLGAMVMLGRPKVVAAADGVTVVNLLRTTHLEWAQIVRVYLRQGDPWVYIDMSNGDTLPVMGIQTSNGKSAAITAARELRTLADHYGAAPEAR</sequence>
<keyword evidence="1" id="KW-0812">Transmembrane</keyword>
<protein>
    <recommendedName>
        <fullName evidence="2">Low molecular weight protein antigen 6 PH domain-containing protein</fullName>
    </recommendedName>
</protein>
<keyword evidence="4" id="KW-1185">Reference proteome</keyword>
<gene>
    <name evidence="3" type="ORF">B4N89_02625</name>
</gene>
<dbReference type="OrthoDB" id="3824918at2"/>
<proteinExistence type="predicted"/>
<dbReference type="STRING" id="159449.B4N89_02625"/>
<evidence type="ECO:0000313" key="3">
    <source>
        <dbReference type="EMBL" id="OPC79991.1"/>
    </source>
</evidence>
<feature type="transmembrane region" description="Helical" evidence="1">
    <location>
        <begin position="22"/>
        <end position="42"/>
    </location>
</feature>
<keyword evidence="1" id="KW-1133">Transmembrane helix</keyword>
<comment type="caution">
    <text evidence="3">The sequence shown here is derived from an EMBL/GenBank/DDBJ whole genome shotgun (WGS) entry which is preliminary data.</text>
</comment>
<feature type="domain" description="Low molecular weight protein antigen 6 PH" evidence="2">
    <location>
        <begin position="72"/>
        <end position="142"/>
    </location>
</feature>
<dbReference type="Pfam" id="PF10756">
    <property type="entry name" value="bPH_6"/>
    <property type="match status" value="1"/>
</dbReference>
<dbReference type="EMBL" id="MWQN01000001">
    <property type="protein sequence ID" value="OPC79991.1"/>
    <property type="molecule type" value="Genomic_DNA"/>
</dbReference>
<evidence type="ECO:0000256" key="1">
    <source>
        <dbReference type="SAM" id="Phobius"/>
    </source>
</evidence>
<dbReference type="AlphaFoldDB" id="A0A1T3NTN2"/>
<dbReference type="RefSeq" id="WP_078974257.1">
    <property type="nucleotide sequence ID" value="NZ_MWQN01000001.1"/>
</dbReference>
<accession>A0A1T3NTN2</accession>